<proteinExistence type="predicted"/>
<sequence length="159" mass="17969">MMRKILAIMAVALLFVACDFARESVKLKPDIEVTFINPVAAPVDEGGVANIEEIHFVAKNSVDCTVKEMLWEYYAKDGTRFFGPLEIALYMKVKGIVDPVAVDTSILEDMPLPIDTVLIYLINTNTYEAKAKLYFVAYDDYYGTRTDTAEFQFGLYRNP</sequence>
<dbReference type="EMBL" id="DSKY01000014">
    <property type="protein sequence ID" value="HDY58937.1"/>
    <property type="molecule type" value="Genomic_DNA"/>
</dbReference>
<evidence type="ECO:0000256" key="1">
    <source>
        <dbReference type="SAM" id="SignalP"/>
    </source>
</evidence>
<organism evidence="2">
    <name type="scientific">candidate division WOR-3 bacterium</name>
    <dbReference type="NCBI Taxonomy" id="2052148"/>
    <lineage>
        <taxon>Bacteria</taxon>
        <taxon>Bacteria division WOR-3</taxon>
    </lineage>
</organism>
<name>A0A7V1EHZ1_UNCW3</name>
<gene>
    <name evidence="2" type="ORF">ENP86_05230</name>
</gene>
<protein>
    <submittedName>
        <fullName evidence="2">Uncharacterized protein</fullName>
    </submittedName>
</protein>
<keyword evidence="1" id="KW-0732">Signal</keyword>
<accession>A0A7V1EHZ1</accession>
<dbReference type="AlphaFoldDB" id="A0A7V1EHZ1"/>
<dbReference type="PROSITE" id="PS51257">
    <property type="entry name" value="PROKAR_LIPOPROTEIN"/>
    <property type="match status" value="1"/>
</dbReference>
<evidence type="ECO:0000313" key="2">
    <source>
        <dbReference type="EMBL" id="HDY58937.1"/>
    </source>
</evidence>
<comment type="caution">
    <text evidence="2">The sequence shown here is derived from an EMBL/GenBank/DDBJ whole genome shotgun (WGS) entry which is preliminary data.</text>
</comment>
<feature type="chain" id="PRO_5030544506" evidence="1">
    <location>
        <begin position="22"/>
        <end position="159"/>
    </location>
</feature>
<reference evidence="2" key="1">
    <citation type="journal article" date="2020" name="mSystems">
        <title>Genome- and Community-Level Interaction Insights into Carbon Utilization and Element Cycling Functions of Hydrothermarchaeota in Hydrothermal Sediment.</title>
        <authorList>
            <person name="Zhou Z."/>
            <person name="Liu Y."/>
            <person name="Xu W."/>
            <person name="Pan J."/>
            <person name="Luo Z.H."/>
            <person name="Li M."/>
        </authorList>
    </citation>
    <scope>NUCLEOTIDE SEQUENCE [LARGE SCALE GENOMIC DNA]</scope>
    <source>
        <strain evidence="2">SpSt-258</strain>
    </source>
</reference>
<feature type="signal peptide" evidence="1">
    <location>
        <begin position="1"/>
        <end position="21"/>
    </location>
</feature>